<comment type="caution">
    <text evidence="1">The sequence shown here is derived from an EMBL/GenBank/DDBJ whole genome shotgun (WGS) entry which is preliminary data.</text>
</comment>
<dbReference type="VEuPathDB" id="FungiDB:AB675_11471"/>
<keyword evidence="2" id="KW-1185">Reference proteome</keyword>
<evidence type="ECO:0000313" key="2">
    <source>
        <dbReference type="Proteomes" id="UP000038010"/>
    </source>
</evidence>
<proteinExistence type="predicted"/>
<dbReference type="EMBL" id="LFJN01000013">
    <property type="protein sequence ID" value="KPI40018.1"/>
    <property type="molecule type" value="Genomic_DNA"/>
</dbReference>
<dbReference type="RefSeq" id="XP_017999981.1">
    <property type="nucleotide sequence ID" value="XM_018140321.1"/>
</dbReference>
<reference evidence="1 2" key="1">
    <citation type="submission" date="2015-06" db="EMBL/GenBank/DDBJ databases">
        <title>Draft genome of the ant-associated black yeast Phialophora attae CBS 131958.</title>
        <authorList>
            <person name="Moreno L.F."/>
            <person name="Stielow B.J."/>
            <person name="de Hoog S."/>
            <person name="Vicente V.A."/>
            <person name="Weiss V.A."/>
            <person name="de Vries M."/>
            <person name="Cruz L.M."/>
            <person name="Souza E.M."/>
        </authorList>
    </citation>
    <scope>NUCLEOTIDE SEQUENCE [LARGE SCALE GENOMIC DNA]</scope>
    <source>
        <strain evidence="1 2">CBS 131958</strain>
    </source>
</reference>
<evidence type="ECO:0000313" key="1">
    <source>
        <dbReference type="EMBL" id="KPI40018.1"/>
    </source>
</evidence>
<sequence length="149" mass="16454">MPTRSETDAPSKTKRAEGETFTFVGSETGDTYYALIRSQINNEPKYTADDGITAWGNANNEVVQNIQTTTFSSQTGLSDGTTINVRGSMVGGEQWVAIGDSAEWGSIFEEIQVENQVQLDPEYFYFTVGKVADTAYFNFSLTLEWVDTS</sequence>
<name>A0A0N0NM73_9EURO</name>
<organism evidence="1 2">
    <name type="scientific">Cyphellophora attinorum</name>
    <dbReference type="NCBI Taxonomy" id="1664694"/>
    <lineage>
        <taxon>Eukaryota</taxon>
        <taxon>Fungi</taxon>
        <taxon>Dikarya</taxon>
        <taxon>Ascomycota</taxon>
        <taxon>Pezizomycotina</taxon>
        <taxon>Eurotiomycetes</taxon>
        <taxon>Chaetothyriomycetidae</taxon>
        <taxon>Chaetothyriales</taxon>
        <taxon>Cyphellophoraceae</taxon>
        <taxon>Cyphellophora</taxon>
    </lineage>
</organism>
<dbReference type="AlphaFoldDB" id="A0A0N0NM73"/>
<protein>
    <submittedName>
        <fullName evidence="1">Uncharacterized protein</fullName>
    </submittedName>
</protein>
<dbReference type="GeneID" id="28732202"/>
<accession>A0A0N0NM73</accession>
<dbReference type="Proteomes" id="UP000038010">
    <property type="component" value="Unassembled WGS sequence"/>
</dbReference>
<gene>
    <name evidence="1" type="ORF">AB675_11471</name>
</gene>